<name>A0A225WBV3_9STRA</name>
<comment type="caution">
    <text evidence="9">The sequence shown here is derived from an EMBL/GenBank/DDBJ whole genome shotgun (WGS) entry which is preliminary data.</text>
</comment>
<dbReference type="GO" id="GO:0004519">
    <property type="term" value="F:endonuclease activity"/>
    <property type="evidence" value="ECO:0007669"/>
    <property type="project" value="UniProtKB-KW"/>
</dbReference>
<dbReference type="SUPFAM" id="SSF56672">
    <property type="entry name" value="DNA/RNA polymerases"/>
    <property type="match status" value="2"/>
</dbReference>
<organism evidence="9 10">
    <name type="scientific">Phytophthora megakarya</name>
    <dbReference type="NCBI Taxonomy" id="4795"/>
    <lineage>
        <taxon>Eukaryota</taxon>
        <taxon>Sar</taxon>
        <taxon>Stramenopiles</taxon>
        <taxon>Oomycota</taxon>
        <taxon>Peronosporomycetes</taxon>
        <taxon>Peronosporales</taxon>
        <taxon>Peronosporaceae</taxon>
        <taxon>Phytophthora</taxon>
    </lineage>
</organism>
<evidence type="ECO:0000259" key="7">
    <source>
        <dbReference type="Pfam" id="PF00078"/>
    </source>
</evidence>
<evidence type="ECO:0000256" key="4">
    <source>
        <dbReference type="ARBA" id="ARBA00022759"/>
    </source>
</evidence>
<evidence type="ECO:0000256" key="1">
    <source>
        <dbReference type="ARBA" id="ARBA00022679"/>
    </source>
</evidence>
<dbReference type="Pfam" id="PF17917">
    <property type="entry name" value="RT_RNaseH"/>
    <property type="match status" value="1"/>
</dbReference>
<dbReference type="Gene3D" id="3.30.70.270">
    <property type="match status" value="2"/>
</dbReference>
<keyword evidence="10" id="KW-1185">Reference proteome</keyword>
<dbReference type="GO" id="GO:0003964">
    <property type="term" value="F:RNA-directed DNA polymerase activity"/>
    <property type="evidence" value="ECO:0007669"/>
    <property type="project" value="UniProtKB-KW"/>
</dbReference>
<dbReference type="InterPro" id="IPR000477">
    <property type="entry name" value="RT_dom"/>
</dbReference>
<keyword evidence="5" id="KW-0378">Hydrolase</keyword>
<evidence type="ECO:0000256" key="3">
    <source>
        <dbReference type="ARBA" id="ARBA00022722"/>
    </source>
</evidence>
<protein>
    <submittedName>
        <fullName evidence="9">Reverse transcriptase</fullName>
    </submittedName>
</protein>
<dbReference type="AlphaFoldDB" id="A0A225WBV3"/>
<dbReference type="PANTHER" id="PTHR37984">
    <property type="entry name" value="PROTEIN CBG26694"/>
    <property type="match status" value="1"/>
</dbReference>
<dbReference type="OrthoDB" id="115141at2759"/>
<evidence type="ECO:0000256" key="6">
    <source>
        <dbReference type="ARBA" id="ARBA00022918"/>
    </source>
</evidence>
<feature type="domain" description="Reverse transcriptase" evidence="7">
    <location>
        <begin position="128"/>
        <end position="223"/>
    </location>
</feature>
<dbReference type="Gene3D" id="3.10.10.10">
    <property type="entry name" value="HIV Type 1 Reverse Transcriptase, subunit A, domain 1"/>
    <property type="match status" value="1"/>
</dbReference>
<keyword evidence="1" id="KW-0808">Transferase</keyword>
<dbReference type="PANTHER" id="PTHR37984:SF5">
    <property type="entry name" value="PROTEIN NYNRIN-LIKE"/>
    <property type="match status" value="1"/>
</dbReference>
<evidence type="ECO:0000313" key="9">
    <source>
        <dbReference type="EMBL" id="OWZ15213.1"/>
    </source>
</evidence>
<dbReference type="EMBL" id="NBNE01001171">
    <property type="protein sequence ID" value="OWZ15213.1"/>
    <property type="molecule type" value="Genomic_DNA"/>
</dbReference>
<evidence type="ECO:0000256" key="2">
    <source>
        <dbReference type="ARBA" id="ARBA00022695"/>
    </source>
</evidence>
<dbReference type="InterPro" id="IPR043128">
    <property type="entry name" value="Rev_trsase/Diguanyl_cyclase"/>
</dbReference>
<evidence type="ECO:0000313" key="10">
    <source>
        <dbReference type="Proteomes" id="UP000198211"/>
    </source>
</evidence>
<evidence type="ECO:0000259" key="8">
    <source>
        <dbReference type="Pfam" id="PF17917"/>
    </source>
</evidence>
<accession>A0A225WBV3</accession>
<dbReference type="InterPro" id="IPR050951">
    <property type="entry name" value="Retrovirus_Pol_polyprotein"/>
</dbReference>
<dbReference type="InterPro" id="IPR043502">
    <property type="entry name" value="DNA/RNA_pol_sf"/>
</dbReference>
<feature type="domain" description="Reverse transcriptase RNase H-like" evidence="8">
    <location>
        <begin position="415"/>
        <end position="516"/>
    </location>
</feature>
<sequence>MEELDLEPAVCLREGPELLAQLSDHLTMFPELKELIPECDIAKTDVGVPGITTPEMEDKMRKILTPAPARGVICDLDVGDAMPIALRARQIASGYLVKVYEQLKKLLETGLIERSESEWSSAIVIILKKNGENIKMCVDYRLVNQLIKLSRHPLPPINDLLNDFNTAAWFMSLDMANGFWAIQTTERVKLISAFVCPFGHFQWLRMPFGLKNAPLAYQGVINNCPWGFLRLPPEEEAKVDREVLEFLNLSAPDTEPTIGNPRDEGSFRLPELTNEATAFTRNIPTPASWGPTWDQLCEGLNALLFRLRYWNISVGLLKSGFGKQAILYLFHEVCAEGIRSTPKIAKSVQDLPFTSTLKGVQSFLGSLNYYTKFVEDLPVVAPVLYELDEAVAKDAFETLKRKNTSTPLLRHPGCTKPFVIISHATPWAACTVLGQEHGGIIQPVRVTGWVLNESEPQHHIAEKEVLAILQVLEQFRLLIYGSGIRIVIVTWYSVLRWLLKSNPDVSRHLKWGLELSQ</sequence>
<proteinExistence type="predicted"/>
<reference evidence="10" key="1">
    <citation type="submission" date="2017-03" db="EMBL/GenBank/DDBJ databases">
        <title>Phytopthora megakarya and P. palmivora, two closely related causual agents of cacao black pod achieved similar genome size and gene model numbers by different mechanisms.</title>
        <authorList>
            <person name="Ali S."/>
            <person name="Shao J."/>
            <person name="Larry D.J."/>
            <person name="Kronmiller B."/>
            <person name="Shen D."/>
            <person name="Strem M.D."/>
            <person name="Melnick R.L."/>
            <person name="Guiltinan M.J."/>
            <person name="Tyler B.M."/>
            <person name="Meinhardt L.W."/>
            <person name="Bailey B.A."/>
        </authorList>
    </citation>
    <scope>NUCLEOTIDE SEQUENCE [LARGE SCALE GENOMIC DNA]</scope>
    <source>
        <strain evidence="10">zdho120</strain>
    </source>
</reference>
<keyword evidence="4" id="KW-0255">Endonuclease</keyword>
<dbReference type="InterPro" id="IPR041373">
    <property type="entry name" value="RT_RNaseH"/>
</dbReference>
<keyword evidence="2" id="KW-0548">Nucleotidyltransferase</keyword>
<evidence type="ECO:0000256" key="5">
    <source>
        <dbReference type="ARBA" id="ARBA00022801"/>
    </source>
</evidence>
<dbReference type="CDD" id="cd01647">
    <property type="entry name" value="RT_LTR"/>
    <property type="match status" value="1"/>
</dbReference>
<keyword evidence="6 9" id="KW-0695">RNA-directed DNA polymerase</keyword>
<dbReference type="Pfam" id="PF00078">
    <property type="entry name" value="RVT_1"/>
    <property type="match status" value="1"/>
</dbReference>
<dbReference type="GO" id="GO:0016787">
    <property type="term" value="F:hydrolase activity"/>
    <property type="evidence" value="ECO:0007669"/>
    <property type="project" value="UniProtKB-KW"/>
</dbReference>
<keyword evidence="3" id="KW-0540">Nuclease</keyword>
<dbReference type="Proteomes" id="UP000198211">
    <property type="component" value="Unassembled WGS sequence"/>
</dbReference>
<gene>
    <name evidence="9" type="ORF">PHMEG_00011188</name>
</gene>